<reference evidence="2" key="1">
    <citation type="submission" date="2020-05" db="EMBL/GenBank/DDBJ databases">
        <title>Evolutionary and genomic comparisons of hybrid uninucleate and nonhybrid Rhizoctonia fungi.</title>
        <authorList>
            <person name="Li C."/>
            <person name="Chen X."/>
        </authorList>
    </citation>
    <scope>NUCLEOTIDE SEQUENCE</scope>
    <source>
        <strain evidence="2">AG-1 IA</strain>
    </source>
</reference>
<evidence type="ECO:0000313" key="3">
    <source>
        <dbReference type="Proteomes" id="UP000650533"/>
    </source>
</evidence>
<accession>A0A8H8P457</accession>
<feature type="region of interest" description="Disordered" evidence="1">
    <location>
        <begin position="112"/>
        <end position="135"/>
    </location>
</feature>
<dbReference type="AlphaFoldDB" id="A0A8H8P457"/>
<gene>
    <name evidence="2" type="ORF">RhiXN_08519</name>
</gene>
<feature type="region of interest" description="Disordered" evidence="1">
    <location>
        <begin position="1"/>
        <end position="22"/>
    </location>
</feature>
<dbReference type="EMBL" id="CP059667">
    <property type="protein sequence ID" value="QRW23483.1"/>
    <property type="molecule type" value="Genomic_DNA"/>
</dbReference>
<evidence type="ECO:0000256" key="1">
    <source>
        <dbReference type="SAM" id="MobiDB-lite"/>
    </source>
</evidence>
<evidence type="ECO:0000313" key="2">
    <source>
        <dbReference type="EMBL" id="QRW23483.1"/>
    </source>
</evidence>
<proteinExistence type="predicted"/>
<feature type="compositionally biased region" description="Basic and acidic residues" evidence="1">
    <location>
        <begin position="124"/>
        <end position="135"/>
    </location>
</feature>
<dbReference type="RefSeq" id="XP_043183720.1">
    <property type="nucleotide sequence ID" value="XM_043328335.1"/>
</dbReference>
<dbReference type="KEGG" id="rsx:RhiXN_08519"/>
<dbReference type="GeneID" id="67030798"/>
<sequence>MVALAAATSTENANKPKAVDSQLELEMQRKLKEWEDKWEKQQLVGWKAGIDMGNSTVDTKVDKTWDVEGTKMAEKSKETVDSKEEYKRWEDRWEEEQLGKWSWGLKEETSGSKGLWKQGQKVQWEGEKGRDRAEVEMEGSKVMEATNLMTWIGKLFGFA</sequence>
<dbReference type="Proteomes" id="UP000650533">
    <property type="component" value="Chromosome 10"/>
</dbReference>
<protein>
    <submittedName>
        <fullName evidence="2">Uncharacterized protein</fullName>
    </submittedName>
</protein>
<name>A0A8H8P457_9AGAM</name>
<organism evidence="2 3">
    <name type="scientific">Rhizoctonia solani</name>
    <dbReference type="NCBI Taxonomy" id="456999"/>
    <lineage>
        <taxon>Eukaryota</taxon>
        <taxon>Fungi</taxon>
        <taxon>Dikarya</taxon>
        <taxon>Basidiomycota</taxon>
        <taxon>Agaricomycotina</taxon>
        <taxon>Agaricomycetes</taxon>
        <taxon>Cantharellales</taxon>
        <taxon>Ceratobasidiaceae</taxon>
        <taxon>Rhizoctonia</taxon>
    </lineage>
</organism>